<evidence type="ECO:0008006" key="5">
    <source>
        <dbReference type="Google" id="ProtNLM"/>
    </source>
</evidence>
<name>A0A8J3CR77_9PROT</name>
<dbReference type="Pfam" id="PF12228">
    <property type="entry name" value="DUF3604"/>
    <property type="match status" value="1"/>
</dbReference>
<organism evidence="3 4">
    <name type="scientific">Algimonas arctica</name>
    <dbReference type="NCBI Taxonomy" id="1479486"/>
    <lineage>
        <taxon>Bacteria</taxon>
        <taxon>Pseudomonadati</taxon>
        <taxon>Pseudomonadota</taxon>
        <taxon>Alphaproteobacteria</taxon>
        <taxon>Maricaulales</taxon>
        <taxon>Robiginitomaculaceae</taxon>
        <taxon>Algimonas</taxon>
    </lineage>
</organism>
<accession>A0A8J3CR77</accession>
<reference evidence="3" key="2">
    <citation type="submission" date="2020-09" db="EMBL/GenBank/DDBJ databases">
        <authorList>
            <person name="Sun Q."/>
            <person name="Kim S."/>
        </authorList>
    </citation>
    <scope>NUCLEOTIDE SEQUENCE</scope>
    <source>
        <strain evidence="3">KCTC 32513</strain>
    </source>
</reference>
<sequence length="642" mass="69580">MKRFLLGTTLIALGAVTLTGCSPDTVAPETDTKTEAPVVKAASADRAAPNPTRNVYFGETHVHTKNSFDAYIFNVRATLDDVYDFAKGKPLTHPGGFEMRLDGPPLDFAAATDHGAYLGVLPALNDPENPLSELDIAQGLFGTDSQTIINAFQKIGASVRSGTPYDEIYDRDVIDNTWARVISTADKHYEPGVLTTFAGYEYTAVTTRSEFGDTFGGGNLHRNVLFENTAPNRLFSVLDSPNPEELWDWMDTQRAEGHDSLAIPHNSNVSDGRMFAMDAYDGSPLTPAAAQQRLRNEPVVEVTQVKGTSETHPMLSPNDEFASFEIYESLLSVYQKGEVKGSYVREALANGLGIEAKLGVNPFKFGMIGASDSHVAGGAFAESDYWSKVGIVDASAEDRGAVPPGGGPSWDGVERDANAEYWFSRWAASGLAAVWAEENTREAIFDAMRRRETYATSGPRIRLRVFGGTDFDDAMLSAADMTTQAYARGVPMGGELGGGESASDGTTQLLIHAAKDPRGANLQRVQVIKVWHDGAAQERLWDVACSDGLSPVEGRCPDNGASVNLDTCEHSADVGAGEIKTVWTDPEFDAAMNAAYYVRVLENPTCRWSTWQANQAGVDRHPDRPATVQERAYSSPIWYSAK</sequence>
<dbReference type="RefSeq" id="WP_189497530.1">
    <property type="nucleotide sequence ID" value="NZ_BMZH01000006.1"/>
</dbReference>
<comment type="caution">
    <text evidence="3">The sequence shown here is derived from an EMBL/GenBank/DDBJ whole genome shotgun (WGS) entry which is preliminary data.</text>
</comment>
<reference evidence="3" key="1">
    <citation type="journal article" date="2014" name="Int. J. Syst. Evol. Microbiol.">
        <title>Complete genome sequence of Corynebacterium casei LMG S-19264T (=DSM 44701T), isolated from a smear-ripened cheese.</title>
        <authorList>
            <consortium name="US DOE Joint Genome Institute (JGI-PGF)"/>
            <person name="Walter F."/>
            <person name="Albersmeier A."/>
            <person name="Kalinowski J."/>
            <person name="Ruckert C."/>
        </authorList>
    </citation>
    <scope>NUCLEOTIDE SEQUENCE</scope>
    <source>
        <strain evidence="3">KCTC 32513</strain>
    </source>
</reference>
<dbReference type="InterPro" id="IPR022028">
    <property type="entry name" value="DUF3604"/>
</dbReference>
<keyword evidence="2" id="KW-0732">Signal</keyword>
<dbReference type="Gene3D" id="3.20.20.140">
    <property type="entry name" value="Metal-dependent hydrolases"/>
    <property type="match status" value="1"/>
</dbReference>
<evidence type="ECO:0000313" key="3">
    <source>
        <dbReference type="EMBL" id="GHA95041.1"/>
    </source>
</evidence>
<gene>
    <name evidence="3" type="ORF">GCM10009069_17550</name>
</gene>
<feature type="chain" id="PRO_5035154914" description="DUF3604 domain-containing protein" evidence="2">
    <location>
        <begin position="28"/>
        <end position="642"/>
    </location>
</feature>
<keyword evidence="4" id="KW-1185">Reference proteome</keyword>
<feature type="region of interest" description="Disordered" evidence="1">
    <location>
        <begin position="24"/>
        <end position="45"/>
    </location>
</feature>
<dbReference type="EMBL" id="BMZH01000006">
    <property type="protein sequence ID" value="GHA95041.1"/>
    <property type="molecule type" value="Genomic_DNA"/>
</dbReference>
<proteinExistence type="predicted"/>
<evidence type="ECO:0000313" key="4">
    <source>
        <dbReference type="Proteomes" id="UP000634004"/>
    </source>
</evidence>
<protein>
    <recommendedName>
        <fullName evidence="5">DUF3604 domain-containing protein</fullName>
    </recommendedName>
</protein>
<evidence type="ECO:0000256" key="1">
    <source>
        <dbReference type="SAM" id="MobiDB-lite"/>
    </source>
</evidence>
<dbReference type="AlphaFoldDB" id="A0A8J3CR77"/>
<dbReference type="Proteomes" id="UP000634004">
    <property type="component" value="Unassembled WGS sequence"/>
</dbReference>
<evidence type="ECO:0000256" key="2">
    <source>
        <dbReference type="SAM" id="SignalP"/>
    </source>
</evidence>
<dbReference type="PROSITE" id="PS51257">
    <property type="entry name" value="PROKAR_LIPOPROTEIN"/>
    <property type="match status" value="1"/>
</dbReference>
<feature type="signal peptide" evidence="2">
    <location>
        <begin position="1"/>
        <end position="27"/>
    </location>
</feature>